<dbReference type="InterPro" id="IPR000600">
    <property type="entry name" value="ROK"/>
</dbReference>
<organism evidence="2 3">
    <name type="scientific">Geobacter soli</name>
    <dbReference type="NCBI Taxonomy" id="1510391"/>
    <lineage>
        <taxon>Bacteria</taxon>
        <taxon>Pseudomonadati</taxon>
        <taxon>Thermodesulfobacteriota</taxon>
        <taxon>Desulfuromonadia</taxon>
        <taxon>Geobacterales</taxon>
        <taxon>Geobacteraceae</taxon>
        <taxon>Geobacter</taxon>
    </lineage>
</organism>
<comment type="similarity">
    <text evidence="1">Belongs to the ROK (NagC/XylR) family.</text>
</comment>
<protein>
    <submittedName>
        <fullName evidence="2">ROK family transcriptional regulator</fullName>
    </submittedName>
</protein>
<accession>A0A0C1U3H0</accession>
<evidence type="ECO:0000313" key="2">
    <source>
        <dbReference type="EMBL" id="KIE42330.1"/>
    </source>
</evidence>
<evidence type="ECO:0000256" key="1">
    <source>
        <dbReference type="ARBA" id="ARBA00006479"/>
    </source>
</evidence>
<dbReference type="AlphaFoldDB" id="A0A0C1U3H0"/>
<dbReference type="Gene3D" id="3.30.420.40">
    <property type="match status" value="2"/>
</dbReference>
<dbReference type="Proteomes" id="UP000031433">
    <property type="component" value="Unassembled WGS sequence"/>
</dbReference>
<dbReference type="InterPro" id="IPR049874">
    <property type="entry name" value="ROK_cs"/>
</dbReference>
<proteinExistence type="inferred from homology"/>
<comment type="caution">
    <text evidence="2">The sequence shown here is derived from an EMBL/GenBank/DDBJ whole genome shotgun (WGS) entry which is preliminary data.</text>
</comment>
<dbReference type="InterPro" id="IPR043129">
    <property type="entry name" value="ATPase_NBD"/>
</dbReference>
<gene>
    <name evidence="2" type="ORF">SE37_06680</name>
</gene>
<dbReference type="PANTHER" id="PTHR18964">
    <property type="entry name" value="ROK (REPRESSOR, ORF, KINASE) FAMILY"/>
    <property type="match status" value="1"/>
</dbReference>
<dbReference type="RefSeq" id="WP_039644809.1">
    <property type="nucleotide sequence ID" value="NZ_JXBL01000001.1"/>
</dbReference>
<name>A0A0C1U3H0_9BACT</name>
<dbReference type="Pfam" id="PF00480">
    <property type="entry name" value="ROK"/>
    <property type="match status" value="1"/>
</dbReference>
<reference evidence="2 3" key="1">
    <citation type="submission" date="2015-01" db="EMBL/GenBank/DDBJ databases">
        <title>Genome sequence of the anaerobic bacterium Geobacter soli GSS01, a dissimilatory Fe(III) reducer from soil.</title>
        <authorList>
            <person name="Yang G."/>
            <person name="Zhou S."/>
        </authorList>
    </citation>
    <scope>NUCLEOTIDE SEQUENCE [LARGE SCALE GENOMIC DNA]</scope>
    <source>
        <strain evidence="2 3">GSS01</strain>
    </source>
</reference>
<dbReference type="SUPFAM" id="SSF53067">
    <property type="entry name" value="Actin-like ATPase domain"/>
    <property type="match status" value="1"/>
</dbReference>
<evidence type="ECO:0000313" key="3">
    <source>
        <dbReference type="Proteomes" id="UP000031433"/>
    </source>
</evidence>
<keyword evidence="3" id="KW-1185">Reference proteome</keyword>
<dbReference type="PANTHER" id="PTHR18964:SF149">
    <property type="entry name" value="BIFUNCTIONAL UDP-N-ACETYLGLUCOSAMINE 2-EPIMERASE_N-ACETYLMANNOSAMINE KINASE"/>
    <property type="match status" value="1"/>
</dbReference>
<sequence>MIRPAFIGMDIGGTNLRMGLVDAAGTIHFRYRQKTDIHEGRAAFYDKLAQGVGILREHAVQAGFRIVAVGAGVPGLVANDGHIHVSVNLPAIDSINLRHDLERISGLPATIANDVNATAYGEKSFGAGREFDSFLMVTLGTGVGGGLVLNGRLWTGIDGVAGEFGHVTVEPQGTPCPCGNRGCLEQYASATAIASAARNAMIAGLYMPADGSAARLTTQDLARLAQEGDGAAAEFFAEAGRYVGMATASMANVLNLEALIVGGGVAASFDLIRNSIEREVRARAFPIPAERLAVVRGALGDDGGLLGSAALARDEFDI</sequence>
<dbReference type="EMBL" id="JXBL01000001">
    <property type="protein sequence ID" value="KIE42330.1"/>
    <property type="molecule type" value="Genomic_DNA"/>
</dbReference>
<dbReference type="PROSITE" id="PS01125">
    <property type="entry name" value="ROK"/>
    <property type="match status" value="1"/>
</dbReference>